<comment type="caution">
    <text evidence="1">The sequence shown here is derived from an EMBL/GenBank/DDBJ whole genome shotgun (WGS) entry which is preliminary data.</text>
</comment>
<sequence length="143" mass="16423">MSMPRRTLLLFSLLLALCGCRQEGPLERVQQNAALLQEALQKKDAGTVMDLLHADFLAQNQYRRDWAQRSMALYFLRHKKIGVSILSQESRLDSSYSDRAYSSAQVLLTGADNLLPDSAHPYDLKLEWWLVDGDWQLARLAWE</sequence>
<dbReference type="AlphaFoldDB" id="A0A7X0BPN8"/>
<protein>
    <submittedName>
        <fullName evidence="1">Putative small lipoprotein YifL</fullName>
    </submittedName>
</protein>
<dbReference type="PROSITE" id="PS51257">
    <property type="entry name" value="PROKAR_LIPOPROTEIN"/>
    <property type="match status" value="1"/>
</dbReference>
<proteinExistence type="predicted"/>
<gene>
    <name evidence="1" type="ORF">HNP49_000423</name>
</gene>
<name>A0A7X0BPN8_9PSED</name>
<organism evidence="1 2">
    <name type="scientific">Pseudomonas fluvialis</name>
    <dbReference type="NCBI Taxonomy" id="1793966"/>
    <lineage>
        <taxon>Bacteria</taxon>
        <taxon>Pseudomonadati</taxon>
        <taxon>Pseudomonadota</taxon>
        <taxon>Gammaproteobacteria</taxon>
        <taxon>Pseudomonadales</taxon>
        <taxon>Pseudomonadaceae</taxon>
        <taxon>Pseudomonas</taxon>
    </lineage>
</organism>
<dbReference type="Proteomes" id="UP000557193">
    <property type="component" value="Unassembled WGS sequence"/>
</dbReference>
<keyword evidence="1" id="KW-0449">Lipoprotein</keyword>
<evidence type="ECO:0000313" key="1">
    <source>
        <dbReference type="EMBL" id="MBB6340273.1"/>
    </source>
</evidence>
<dbReference type="EMBL" id="JACHLL010000001">
    <property type="protein sequence ID" value="MBB6340273.1"/>
    <property type="molecule type" value="Genomic_DNA"/>
</dbReference>
<reference evidence="1 2" key="1">
    <citation type="submission" date="2020-08" db="EMBL/GenBank/DDBJ databases">
        <title>Functional genomics of gut bacteria from endangered species of beetles.</title>
        <authorList>
            <person name="Carlos-Shanley C."/>
        </authorList>
    </citation>
    <scope>NUCLEOTIDE SEQUENCE [LARGE SCALE GENOMIC DNA]</scope>
    <source>
        <strain evidence="1 2">S00202</strain>
    </source>
</reference>
<accession>A0A7X0BPN8</accession>
<keyword evidence="2" id="KW-1185">Reference proteome</keyword>
<evidence type="ECO:0000313" key="2">
    <source>
        <dbReference type="Proteomes" id="UP000557193"/>
    </source>
</evidence>
<dbReference type="RefSeq" id="WP_260407028.1">
    <property type="nucleotide sequence ID" value="NZ_JACHLL010000001.1"/>
</dbReference>